<sequence>MPEQYLDANQSRVGPPNPYELKLAGALSEIFASGSHELPAVISGLNNLGLNAPDGQPWDEARFRSEMRRLGE</sequence>
<accession>A0AAX3EMX3</accession>
<dbReference type="InterPro" id="IPR046789">
    <property type="entry name" value="HTH_62"/>
</dbReference>
<feature type="domain" description="Recombinase-like" evidence="1">
    <location>
        <begin position="1"/>
        <end position="72"/>
    </location>
</feature>
<keyword evidence="3" id="KW-1185">Reference proteome</keyword>
<proteinExistence type="predicted"/>
<dbReference type="Pfam" id="PF20552">
    <property type="entry name" value="HTH_62"/>
    <property type="match status" value="1"/>
</dbReference>
<dbReference type="Proteomes" id="UP001163293">
    <property type="component" value="Chromosome"/>
</dbReference>
<dbReference type="EMBL" id="CP101185">
    <property type="protein sequence ID" value="UYV99501.1"/>
    <property type="molecule type" value="Genomic_DNA"/>
</dbReference>
<gene>
    <name evidence="2" type="ORF">NL394_09980</name>
</gene>
<organism evidence="2 3">
    <name type="scientific">Paenarthrobacter ureafaciens</name>
    <dbReference type="NCBI Taxonomy" id="37931"/>
    <lineage>
        <taxon>Bacteria</taxon>
        <taxon>Bacillati</taxon>
        <taxon>Actinomycetota</taxon>
        <taxon>Actinomycetes</taxon>
        <taxon>Micrococcales</taxon>
        <taxon>Micrococcaceae</taxon>
        <taxon>Paenarthrobacter</taxon>
    </lineage>
</organism>
<evidence type="ECO:0000313" key="2">
    <source>
        <dbReference type="EMBL" id="UYV99501.1"/>
    </source>
</evidence>
<dbReference type="RefSeq" id="WP_021472218.1">
    <property type="nucleotide sequence ID" value="NZ_BDMH01000004.1"/>
</dbReference>
<name>A0AAX3EMX3_PAEUR</name>
<dbReference type="GeneID" id="79885129"/>
<evidence type="ECO:0000259" key="1">
    <source>
        <dbReference type="Pfam" id="PF20552"/>
    </source>
</evidence>
<protein>
    <recommendedName>
        <fullName evidence="1">Recombinase-like domain-containing protein</fullName>
    </recommendedName>
</protein>
<dbReference type="AlphaFoldDB" id="A0AAX3EMX3"/>
<evidence type="ECO:0000313" key="3">
    <source>
        <dbReference type="Proteomes" id="UP001163293"/>
    </source>
</evidence>
<reference evidence="2" key="1">
    <citation type="submission" date="2022-07" db="EMBL/GenBank/DDBJ databases">
        <authorList>
            <person name="Wu T."/>
        </authorList>
    </citation>
    <scope>NUCLEOTIDE SEQUENCE</scope>
    <source>
        <strain evidence="2">SD-1</strain>
    </source>
</reference>